<dbReference type="EMBL" id="CP015118">
    <property type="protein sequence ID" value="ARN20636.1"/>
    <property type="molecule type" value="Genomic_DNA"/>
</dbReference>
<evidence type="ECO:0000313" key="1">
    <source>
        <dbReference type="EMBL" id="ARN20636.1"/>
    </source>
</evidence>
<gene>
    <name evidence="1" type="ORF">A4W93_12440</name>
</gene>
<sequence>MDVGAVSIRWHSGDIERVAVELKWVDSISLFRSITGEVLLINGVAQNPDVSIELQLDPTVFVRVHARPKHP</sequence>
<dbReference type="KEGG" id="rgu:A4W93_12440"/>
<organism evidence="1 2">
    <name type="scientific">Piscinibacter gummiphilus</name>
    <dbReference type="NCBI Taxonomy" id="946333"/>
    <lineage>
        <taxon>Bacteria</taxon>
        <taxon>Pseudomonadati</taxon>
        <taxon>Pseudomonadota</taxon>
        <taxon>Betaproteobacteria</taxon>
        <taxon>Burkholderiales</taxon>
        <taxon>Sphaerotilaceae</taxon>
        <taxon>Piscinibacter</taxon>
    </lineage>
</organism>
<dbReference type="Proteomes" id="UP000193427">
    <property type="component" value="Chromosome"/>
</dbReference>
<proteinExistence type="predicted"/>
<evidence type="ECO:0000313" key="2">
    <source>
        <dbReference type="Proteomes" id="UP000193427"/>
    </source>
</evidence>
<name>A0A1W6L8T4_9BURK</name>
<keyword evidence="2" id="KW-1185">Reference proteome</keyword>
<dbReference type="AlphaFoldDB" id="A0A1W6L8T4"/>
<reference evidence="1 2" key="1">
    <citation type="submission" date="2016-04" db="EMBL/GenBank/DDBJ databases">
        <title>Complete genome sequence of natural rubber-degrading, novel Gram-negative bacterium, Rhizobacter gummiphilus strain NS21.</title>
        <authorList>
            <person name="Tabata M."/>
            <person name="Kasai D."/>
            <person name="Fukuda M."/>
        </authorList>
    </citation>
    <scope>NUCLEOTIDE SEQUENCE [LARGE SCALE GENOMIC DNA]</scope>
    <source>
        <strain evidence="1 2">NS21</strain>
    </source>
</reference>
<protein>
    <submittedName>
        <fullName evidence="1">Uncharacterized protein</fullName>
    </submittedName>
</protein>
<accession>A0A1W6L8T4</accession>